<reference evidence="4" key="2">
    <citation type="journal article" date="2019" name="Int. J. Syst. Evol. Microbiol.">
        <title>The Global Catalogue of Microorganisms (GCM) 10K type strain sequencing project: providing services to taxonomists for standard genome sequencing and annotation.</title>
        <authorList>
            <consortium name="The Broad Institute Genomics Platform"/>
            <consortium name="The Broad Institute Genome Sequencing Center for Infectious Disease"/>
            <person name="Wu L."/>
            <person name="Ma J."/>
        </authorList>
    </citation>
    <scope>NUCLEOTIDE SEQUENCE [LARGE SCALE GENOMIC DNA]</scope>
    <source>
        <strain evidence="4">CECT 7398</strain>
    </source>
</reference>
<reference evidence="2" key="1">
    <citation type="journal article" date="2014" name="Int. J. Syst. Evol. Microbiol.">
        <title>Complete genome of a new Firmicutes species belonging to the dominant human colonic microbiota ('Ruminococcus bicirculans') reveals two chromosomes and a selective capacity to utilize plant glucans.</title>
        <authorList>
            <consortium name="NISC Comparative Sequencing Program"/>
            <person name="Wegmann U."/>
            <person name="Louis P."/>
            <person name="Goesmann A."/>
            <person name="Henrissat B."/>
            <person name="Duncan S.H."/>
            <person name="Flint H.J."/>
        </authorList>
    </citation>
    <scope>NUCLEOTIDE SEQUENCE</scope>
    <source>
        <strain evidence="2">CECT 7398</strain>
    </source>
</reference>
<organism evidence="2 4">
    <name type="scientific">Vibrio ostreicida</name>
    <dbReference type="NCBI Taxonomy" id="526588"/>
    <lineage>
        <taxon>Bacteria</taxon>
        <taxon>Pseudomonadati</taxon>
        <taxon>Pseudomonadota</taxon>
        <taxon>Gammaproteobacteria</taxon>
        <taxon>Vibrionales</taxon>
        <taxon>Vibrionaceae</taxon>
        <taxon>Vibrio</taxon>
    </lineage>
</organism>
<dbReference type="EMBL" id="JAUFQC010000014">
    <property type="protein sequence ID" value="MDN3611134.1"/>
    <property type="molecule type" value="Genomic_DNA"/>
</dbReference>
<comment type="caution">
    <text evidence="2">The sequence shown here is derived from an EMBL/GenBank/DDBJ whole genome shotgun (WGS) entry which is preliminary data.</text>
</comment>
<keyword evidence="4" id="KW-1185">Reference proteome</keyword>
<reference evidence="2" key="3">
    <citation type="submission" date="2023-06" db="EMBL/GenBank/DDBJ databases">
        <authorList>
            <person name="Lucena T."/>
            <person name="Sun Q."/>
        </authorList>
    </citation>
    <scope>NUCLEOTIDE SEQUENCE</scope>
    <source>
        <strain evidence="2">CECT 7398</strain>
    </source>
</reference>
<protein>
    <submittedName>
        <fullName evidence="2">Uncharacterized protein</fullName>
    </submittedName>
</protein>
<accession>A0ABT8BYS9</accession>
<evidence type="ECO:0000313" key="4">
    <source>
        <dbReference type="Proteomes" id="UP001238540"/>
    </source>
</evidence>
<proteinExistence type="predicted"/>
<evidence type="ECO:0000313" key="1">
    <source>
        <dbReference type="EMBL" id="MDN3611134.1"/>
    </source>
</evidence>
<dbReference type="EMBL" id="JAUFQC010000027">
    <property type="protein sequence ID" value="MDN3611257.1"/>
    <property type="molecule type" value="Genomic_DNA"/>
</dbReference>
<sequence length="55" mass="6258">MNSRFLFLGLGNEKSGGLLATILAARHTKTYRLRAISSRSQRLVWMKVIVYSQCD</sequence>
<dbReference type="Proteomes" id="UP001238540">
    <property type="component" value="Unassembled WGS sequence"/>
</dbReference>
<evidence type="ECO:0000313" key="2">
    <source>
        <dbReference type="EMBL" id="MDN3611257.1"/>
    </source>
</evidence>
<evidence type="ECO:0000313" key="3">
    <source>
        <dbReference type="EMBL" id="MDN3612588.1"/>
    </source>
</evidence>
<gene>
    <name evidence="1" type="ORF">QWZ16_15940</name>
    <name evidence="2" type="ORF">QWZ16_16770</name>
    <name evidence="3" type="ORF">QWZ16_23605</name>
</gene>
<dbReference type="EMBL" id="JAUFQC010000027">
    <property type="protein sequence ID" value="MDN3612588.1"/>
    <property type="molecule type" value="Genomic_DNA"/>
</dbReference>
<dbReference type="RefSeq" id="WP_290312674.1">
    <property type="nucleotide sequence ID" value="NZ_JAUFQC010000014.1"/>
</dbReference>
<name>A0ABT8BYS9_9VIBR</name>